<evidence type="ECO:0000259" key="12">
    <source>
        <dbReference type="Pfam" id="PF01529"/>
    </source>
</evidence>
<evidence type="ECO:0000256" key="7">
    <source>
        <dbReference type="ARBA" id="ARBA00023288"/>
    </source>
</evidence>
<comment type="similarity">
    <text evidence="10">Belongs to the DHHC palmitoyltransferase family.</text>
</comment>
<evidence type="ECO:0000313" key="13">
    <source>
        <dbReference type="EMBL" id="KAJ2852127.1"/>
    </source>
</evidence>
<feature type="domain" description="Palmitoyltransferase DHHC" evidence="12">
    <location>
        <begin position="147"/>
        <end position="272"/>
    </location>
</feature>
<keyword evidence="5 10" id="KW-0472">Membrane</keyword>
<evidence type="ECO:0000256" key="8">
    <source>
        <dbReference type="ARBA" id="ARBA00023315"/>
    </source>
</evidence>
<evidence type="ECO:0000256" key="11">
    <source>
        <dbReference type="SAM" id="MobiDB-lite"/>
    </source>
</evidence>
<reference evidence="13" key="1">
    <citation type="submission" date="2022-07" db="EMBL/GenBank/DDBJ databases">
        <title>Phylogenomic reconstructions and comparative analyses of Kickxellomycotina fungi.</title>
        <authorList>
            <person name="Reynolds N.K."/>
            <person name="Stajich J.E."/>
            <person name="Barry K."/>
            <person name="Grigoriev I.V."/>
            <person name="Crous P."/>
            <person name="Smith M.E."/>
        </authorList>
    </citation>
    <scope>NUCLEOTIDE SEQUENCE</scope>
    <source>
        <strain evidence="13">NRRL 1566</strain>
    </source>
</reference>
<protein>
    <recommendedName>
        <fullName evidence="10">Palmitoyltransferase</fullName>
        <ecNumber evidence="10">2.3.1.225</ecNumber>
    </recommendedName>
</protein>
<dbReference type="InterPro" id="IPR039859">
    <property type="entry name" value="PFA4/ZDH16/20/ERF2-like"/>
</dbReference>
<dbReference type="PANTHER" id="PTHR12246">
    <property type="entry name" value="PALMITOYLTRANSFERASE ZDHHC16"/>
    <property type="match status" value="1"/>
</dbReference>
<comment type="catalytic activity">
    <reaction evidence="9 10">
        <text>L-cysteinyl-[protein] + hexadecanoyl-CoA = S-hexadecanoyl-L-cysteinyl-[protein] + CoA</text>
        <dbReference type="Rhea" id="RHEA:36683"/>
        <dbReference type="Rhea" id="RHEA-COMP:10131"/>
        <dbReference type="Rhea" id="RHEA-COMP:11032"/>
        <dbReference type="ChEBI" id="CHEBI:29950"/>
        <dbReference type="ChEBI" id="CHEBI:57287"/>
        <dbReference type="ChEBI" id="CHEBI:57379"/>
        <dbReference type="ChEBI" id="CHEBI:74151"/>
        <dbReference type="EC" id="2.3.1.225"/>
    </reaction>
</comment>
<evidence type="ECO:0000313" key="14">
    <source>
        <dbReference type="Proteomes" id="UP001139887"/>
    </source>
</evidence>
<dbReference type="PROSITE" id="PS50216">
    <property type="entry name" value="DHHC"/>
    <property type="match status" value="1"/>
</dbReference>
<dbReference type="Proteomes" id="UP001139887">
    <property type="component" value="Unassembled WGS sequence"/>
</dbReference>
<feature type="compositionally biased region" description="Acidic residues" evidence="11">
    <location>
        <begin position="112"/>
        <end position="124"/>
    </location>
</feature>
<feature type="transmembrane region" description="Helical" evidence="10">
    <location>
        <begin position="236"/>
        <end position="261"/>
    </location>
</feature>
<keyword evidence="7" id="KW-0449">Lipoprotein</keyword>
<feature type="transmembrane region" description="Helical" evidence="10">
    <location>
        <begin position="12"/>
        <end position="34"/>
    </location>
</feature>
<comment type="subcellular location">
    <subcellularLocation>
        <location evidence="1">Membrane</location>
        <topology evidence="1">Multi-pass membrane protein</topology>
    </subcellularLocation>
</comment>
<comment type="domain">
    <text evidence="10">The DHHC domain is required for palmitoyltransferase activity.</text>
</comment>
<evidence type="ECO:0000256" key="9">
    <source>
        <dbReference type="ARBA" id="ARBA00048048"/>
    </source>
</evidence>
<feature type="region of interest" description="Disordered" evidence="11">
    <location>
        <begin position="99"/>
        <end position="130"/>
    </location>
</feature>
<evidence type="ECO:0000256" key="3">
    <source>
        <dbReference type="ARBA" id="ARBA00022692"/>
    </source>
</evidence>
<evidence type="ECO:0000256" key="4">
    <source>
        <dbReference type="ARBA" id="ARBA00022989"/>
    </source>
</evidence>
<dbReference type="GO" id="GO:0016020">
    <property type="term" value="C:membrane"/>
    <property type="evidence" value="ECO:0007669"/>
    <property type="project" value="UniProtKB-SubCell"/>
</dbReference>
<dbReference type="GO" id="GO:0019706">
    <property type="term" value="F:protein-cysteine S-palmitoyltransferase activity"/>
    <property type="evidence" value="ECO:0007669"/>
    <property type="project" value="UniProtKB-EC"/>
</dbReference>
<accession>A0A9W8IAN5</accession>
<dbReference type="Pfam" id="PF01529">
    <property type="entry name" value="DHHC"/>
    <property type="match status" value="1"/>
</dbReference>
<comment type="caution">
    <text evidence="13">The sequence shown here is derived from an EMBL/GenBank/DDBJ whole genome shotgun (WGS) entry which is preliminary data.</text>
</comment>
<keyword evidence="4 10" id="KW-1133">Transmembrane helix</keyword>
<feature type="transmembrane region" description="Helical" evidence="10">
    <location>
        <begin position="196"/>
        <end position="224"/>
    </location>
</feature>
<sequence>MFRHKLYKALGTIPVFFTLGLLIWSLCGYFKFAAPYIFERGTVLGTFWTIMVVGSFTMLLWSYAVCVARNPGNPSLRRNTVFSHGGSTPFIRVASNNPESTIRQRSNSDADSNSDDADDSDSDNETTLTEEQLRQTQLIHTVTVKENGEPRFCLKCNVPKPDRTHHCSACGICVLKMDHHCPWLNNCVGFNTQKAFLLFLAYAVLYTLCIAITILVYYAIHLMYLDITIPLYIEPLFIMMLAGSFSVCLIGFGGFHVYLLLNNITTIESYESNKFRYAQGSSANLFDLGCKRNFQQVFGNSWPHWFVPTRTSLGDGVKYPINFEAYNLTVH</sequence>
<proteinExistence type="inferred from homology"/>
<keyword evidence="8 10" id="KW-0012">Acyltransferase</keyword>
<dbReference type="EC" id="2.3.1.225" evidence="10"/>
<dbReference type="OrthoDB" id="9909019at2759"/>
<dbReference type="InterPro" id="IPR001594">
    <property type="entry name" value="Palmitoyltrfase_DHHC"/>
</dbReference>
<keyword evidence="14" id="KW-1185">Reference proteome</keyword>
<keyword evidence="3 10" id="KW-0812">Transmembrane</keyword>
<keyword evidence="6" id="KW-0564">Palmitate</keyword>
<organism evidence="13 14">
    <name type="scientific">Coemansia brasiliensis</name>
    <dbReference type="NCBI Taxonomy" id="2650707"/>
    <lineage>
        <taxon>Eukaryota</taxon>
        <taxon>Fungi</taxon>
        <taxon>Fungi incertae sedis</taxon>
        <taxon>Zoopagomycota</taxon>
        <taxon>Kickxellomycotina</taxon>
        <taxon>Kickxellomycetes</taxon>
        <taxon>Kickxellales</taxon>
        <taxon>Kickxellaceae</taxon>
        <taxon>Coemansia</taxon>
    </lineage>
</organism>
<name>A0A9W8IAN5_9FUNG</name>
<evidence type="ECO:0000256" key="1">
    <source>
        <dbReference type="ARBA" id="ARBA00004141"/>
    </source>
</evidence>
<gene>
    <name evidence="13" type="primary">PFA3</name>
    <name evidence="13" type="ORF">IWW36_000507</name>
</gene>
<dbReference type="AlphaFoldDB" id="A0A9W8IAN5"/>
<keyword evidence="2 10" id="KW-0808">Transferase</keyword>
<evidence type="ECO:0000256" key="2">
    <source>
        <dbReference type="ARBA" id="ARBA00022679"/>
    </source>
</evidence>
<dbReference type="EMBL" id="JANBUW010000005">
    <property type="protein sequence ID" value="KAJ2852127.1"/>
    <property type="molecule type" value="Genomic_DNA"/>
</dbReference>
<evidence type="ECO:0000256" key="6">
    <source>
        <dbReference type="ARBA" id="ARBA00023139"/>
    </source>
</evidence>
<feature type="transmembrane region" description="Helical" evidence="10">
    <location>
        <begin position="46"/>
        <end position="68"/>
    </location>
</feature>
<evidence type="ECO:0000256" key="10">
    <source>
        <dbReference type="RuleBase" id="RU079119"/>
    </source>
</evidence>
<evidence type="ECO:0000256" key="5">
    <source>
        <dbReference type="ARBA" id="ARBA00023136"/>
    </source>
</evidence>